<feature type="non-terminal residue" evidence="8">
    <location>
        <position position="1"/>
    </location>
</feature>
<feature type="domain" description="ABC3 transporter permease C-terminal" evidence="7">
    <location>
        <begin position="7"/>
        <end position="116"/>
    </location>
</feature>
<evidence type="ECO:0000256" key="3">
    <source>
        <dbReference type="ARBA" id="ARBA00022692"/>
    </source>
</evidence>
<proteinExistence type="predicted"/>
<dbReference type="InterPro" id="IPR003838">
    <property type="entry name" value="ABC3_permease_C"/>
</dbReference>
<keyword evidence="3 6" id="KW-0812">Transmembrane</keyword>
<comment type="subcellular location">
    <subcellularLocation>
        <location evidence="1">Cell membrane</location>
        <topology evidence="1">Multi-pass membrane protein</topology>
    </subcellularLocation>
</comment>
<accession>A0A383B3M6</accession>
<feature type="transmembrane region" description="Helical" evidence="6">
    <location>
        <begin position="91"/>
        <end position="112"/>
    </location>
</feature>
<dbReference type="Pfam" id="PF02687">
    <property type="entry name" value="FtsX"/>
    <property type="match status" value="1"/>
</dbReference>
<evidence type="ECO:0000313" key="8">
    <source>
        <dbReference type="EMBL" id="SVE14390.1"/>
    </source>
</evidence>
<keyword evidence="4 6" id="KW-1133">Transmembrane helix</keyword>
<evidence type="ECO:0000256" key="6">
    <source>
        <dbReference type="SAM" id="Phobius"/>
    </source>
</evidence>
<evidence type="ECO:0000256" key="4">
    <source>
        <dbReference type="ARBA" id="ARBA00022989"/>
    </source>
</evidence>
<dbReference type="EMBL" id="UINC01197089">
    <property type="protein sequence ID" value="SVE14390.1"/>
    <property type="molecule type" value="Genomic_DNA"/>
</dbReference>
<evidence type="ECO:0000256" key="1">
    <source>
        <dbReference type="ARBA" id="ARBA00004651"/>
    </source>
</evidence>
<organism evidence="8">
    <name type="scientific">marine metagenome</name>
    <dbReference type="NCBI Taxonomy" id="408172"/>
    <lineage>
        <taxon>unclassified sequences</taxon>
        <taxon>metagenomes</taxon>
        <taxon>ecological metagenomes</taxon>
    </lineage>
</organism>
<feature type="transmembrane region" description="Helical" evidence="6">
    <location>
        <begin position="6"/>
        <end position="29"/>
    </location>
</feature>
<feature type="transmembrane region" description="Helical" evidence="6">
    <location>
        <begin position="56"/>
        <end position="79"/>
    </location>
</feature>
<dbReference type="GO" id="GO:0005886">
    <property type="term" value="C:plasma membrane"/>
    <property type="evidence" value="ECO:0007669"/>
    <property type="project" value="UniProtKB-SubCell"/>
</dbReference>
<name>A0A383B3M6_9ZZZZ</name>
<dbReference type="PANTHER" id="PTHR30287:SF1">
    <property type="entry name" value="INNER MEMBRANE PROTEIN"/>
    <property type="match status" value="1"/>
</dbReference>
<dbReference type="InterPro" id="IPR038766">
    <property type="entry name" value="Membrane_comp_ABC_pdt"/>
</dbReference>
<dbReference type="PANTHER" id="PTHR30287">
    <property type="entry name" value="MEMBRANE COMPONENT OF PREDICTED ABC SUPERFAMILY METABOLITE UPTAKE TRANSPORTER"/>
    <property type="match status" value="1"/>
</dbReference>
<evidence type="ECO:0000256" key="5">
    <source>
        <dbReference type="ARBA" id="ARBA00023136"/>
    </source>
</evidence>
<keyword evidence="2" id="KW-1003">Cell membrane</keyword>
<protein>
    <recommendedName>
        <fullName evidence="7">ABC3 transporter permease C-terminal domain-containing protein</fullName>
    </recommendedName>
</protein>
<evidence type="ECO:0000256" key="2">
    <source>
        <dbReference type="ARBA" id="ARBA00022475"/>
    </source>
</evidence>
<gene>
    <name evidence="8" type="ORF">METZ01_LOCUS467244</name>
</gene>
<reference evidence="8" key="1">
    <citation type="submission" date="2018-05" db="EMBL/GenBank/DDBJ databases">
        <authorList>
            <person name="Lanie J.A."/>
            <person name="Ng W.-L."/>
            <person name="Kazmierczak K.M."/>
            <person name="Andrzejewski T.M."/>
            <person name="Davidsen T.M."/>
            <person name="Wayne K.J."/>
            <person name="Tettelin H."/>
            <person name="Glass J.I."/>
            <person name="Rusch D."/>
            <person name="Podicherti R."/>
            <person name="Tsui H.-C.T."/>
            <person name="Winkler M.E."/>
        </authorList>
    </citation>
    <scope>NUCLEOTIDE SEQUENCE</scope>
</reference>
<dbReference type="AlphaFoldDB" id="A0A383B3M6"/>
<sequence>VAVVVRIMAFFSVFTGMIVLVAVVSSSYFQRLRESALLRTLGATRSRVSRILAVEYLLLGGLAGVTGLGLSLLGGWGLTRYVFEITFAPPWTSLAAVLAIVPVATVLVGVFGSRGIHAAPPLEVLRTAD</sequence>
<evidence type="ECO:0000259" key="7">
    <source>
        <dbReference type="Pfam" id="PF02687"/>
    </source>
</evidence>
<keyword evidence="5 6" id="KW-0472">Membrane</keyword>